<dbReference type="RefSeq" id="WP_055658481.1">
    <property type="nucleotide sequence ID" value="NZ_CXST01000002.1"/>
</dbReference>
<dbReference type="GO" id="GO:0016491">
    <property type="term" value="F:oxidoreductase activity"/>
    <property type="evidence" value="ECO:0007669"/>
    <property type="project" value="TreeGrafter"/>
</dbReference>
<proteinExistence type="predicted"/>
<organism evidence="2 3">
    <name type="scientific">Roseibium aggregatum</name>
    <dbReference type="NCBI Taxonomy" id="187304"/>
    <lineage>
        <taxon>Bacteria</taxon>
        <taxon>Pseudomonadati</taxon>
        <taxon>Pseudomonadota</taxon>
        <taxon>Alphaproteobacteria</taxon>
        <taxon>Hyphomicrobiales</taxon>
        <taxon>Stappiaceae</taxon>
        <taxon>Roseibium</taxon>
    </lineage>
</organism>
<evidence type="ECO:0000313" key="2">
    <source>
        <dbReference type="EMBL" id="CTQ45438.1"/>
    </source>
</evidence>
<dbReference type="InterPro" id="IPR011008">
    <property type="entry name" value="Dimeric_a/b-barrel"/>
</dbReference>
<dbReference type="GO" id="GO:0005829">
    <property type="term" value="C:cytosol"/>
    <property type="evidence" value="ECO:0007669"/>
    <property type="project" value="TreeGrafter"/>
</dbReference>
<dbReference type="PROSITE" id="PS51725">
    <property type="entry name" value="ABM"/>
    <property type="match status" value="1"/>
</dbReference>
<sequence>MYAVTVVFQIKAEVVEDFLPLMIANAEASLKDEPGCRQFDVCTDPDRPGDVFLYELYDDADAFQAHLQTPHFKSFDAKVAGMIAQKTVRTYAKVAS</sequence>
<reference evidence="3" key="1">
    <citation type="submission" date="2015-07" db="EMBL/GenBank/DDBJ databases">
        <authorList>
            <person name="Rodrigo-Torres Lidia"/>
            <person name="Arahal R.David."/>
        </authorList>
    </citation>
    <scope>NUCLEOTIDE SEQUENCE [LARGE SCALE GENOMIC DNA]</scope>
    <source>
        <strain evidence="3">CECT 4801</strain>
    </source>
</reference>
<dbReference type="Proteomes" id="UP000048926">
    <property type="component" value="Unassembled WGS sequence"/>
</dbReference>
<dbReference type="Gene3D" id="3.30.70.100">
    <property type="match status" value="1"/>
</dbReference>
<keyword evidence="3" id="KW-1185">Reference proteome</keyword>
<gene>
    <name evidence="2" type="primary">lsrG</name>
    <name evidence="2" type="ORF">LAL4801_03890</name>
</gene>
<dbReference type="SUPFAM" id="SSF54909">
    <property type="entry name" value="Dimeric alpha+beta barrel"/>
    <property type="match status" value="1"/>
</dbReference>
<protein>
    <submittedName>
        <fullName evidence="2">Autoinducer 2-degrading protein LsrG</fullName>
    </submittedName>
</protein>
<dbReference type="Pfam" id="PF03992">
    <property type="entry name" value="ABM"/>
    <property type="match status" value="1"/>
</dbReference>
<evidence type="ECO:0000259" key="1">
    <source>
        <dbReference type="PROSITE" id="PS51725"/>
    </source>
</evidence>
<dbReference type="InterPro" id="IPR007138">
    <property type="entry name" value="ABM_dom"/>
</dbReference>
<name>A0A0M6Y6Z8_9HYPH</name>
<feature type="domain" description="ABM" evidence="1">
    <location>
        <begin position="2"/>
        <end position="91"/>
    </location>
</feature>
<dbReference type="STRING" id="187304.B0E33_03900"/>
<dbReference type="AlphaFoldDB" id="A0A0M6Y6Z8"/>
<accession>A0A0M6Y6Z8</accession>
<evidence type="ECO:0000313" key="3">
    <source>
        <dbReference type="Proteomes" id="UP000048926"/>
    </source>
</evidence>
<dbReference type="OrthoDB" id="9812754at2"/>
<dbReference type="InterPro" id="IPR050744">
    <property type="entry name" value="AI-2_Isomerase_LsrG"/>
</dbReference>
<dbReference type="PANTHER" id="PTHR33336:SF1">
    <property type="entry name" value="(4S)-4-HYDROXY-5-PHOSPHONOOXYPENTANE-2,3-DIONE ISOMERASE"/>
    <property type="match status" value="1"/>
</dbReference>
<dbReference type="EMBL" id="CXST01000002">
    <property type="protein sequence ID" value="CTQ45438.1"/>
    <property type="molecule type" value="Genomic_DNA"/>
</dbReference>
<dbReference type="PANTHER" id="PTHR33336">
    <property type="entry name" value="QUINOL MONOOXYGENASE YGIN-RELATED"/>
    <property type="match status" value="1"/>
</dbReference>